<protein>
    <recommendedName>
        <fullName evidence="3">Polyprotein</fullName>
    </recommendedName>
</protein>
<proteinExistence type="predicted"/>
<evidence type="ECO:0000313" key="1">
    <source>
        <dbReference type="EMBL" id="CAH3163338.1"/>
    </source>
</evidence>
<sequence length="728" mass="80885">GICVRCRQSLAKIKNQLQSQSLEATGGVENITGGLSGLTLVDEQGSDSDIPATCAVTVGDEALPEGFTSKRQSLFVPQEDCEESDESSSLDNESQVQLNRFLHLRDVGPSQVVVEGRSEKETDLLNAFAESYLNAQHWSTRRQILSLMADKLSLKEMREFIPTVTSYRYNIARRHRLIHGGAAPLPNQEKRRMRIEPVKLEHFVSFITSPHVIQDVPFGEKLLKLSTGEIIKTPNVIRTMIPERIVQQYQQYCCETNFEPMRVEAFDALEKLIDKLVDCGKTQQWAREIKQQLLEASEVPDHCRIYALSDPSNAEFRGSCDHLHNESCEQCYDLQEVLCTIEDECSSALSSAEDQADMLHTIKQARDDIISWKAHQLRSVHQAEVKHSVLAKLDSRSVLCAQDSVTVASIMLDCLTILKKEIPELEMAYYKQDNAGCYHSGNSIISAKLAGDAVGVAVVRNDFSDPQGGKGVCDRKAATIKGDVGRYVNEGNDVINALQFKTAIESGQGTTGVKASYVTAKPSNTFNIKWDGISLLNNFEYDESGVRVWRAFNVGSGKVVPWAKFEGVMKQPEKLEILDPPSPNPSGSPTFKIVGHRHIKKSSVKADFSTESENQDRRCIGEYKPDDILFPGRKSDPQEVSKTMSLARDQAGERRFQPDEVLTSQQISGFFSRLSGKKRLEVTAADNEAKASEVSEVDMESVDEDEISAEAEKHLSAVCANVMRDVAI</sequence>
<reference evidence="1 2" key="1">
    <citation type="submission" date="2022-05" db="EMBL/GenBank/DDBJ databases">
        <authorList>
            <consortium name="Genoscope - CEA"/>
            <person name="William W."/>
        </authorList>
    </citation>
    <scope>NUCLEOTIDE SEQUENCE [LARGE SCALE GENOMIC DNA]</scope>
</reference>
<comment type="caution">
    <text evidence="1">The sequence shown here is derived from an EMBL/GenBank/DDBJ whole genome shotgun (WGS) entry which is preliminary data.</text>
</comment>
<name>A0AAU9XYK5_9CNID</name>
<dbReference type="AlphaFoldDB" id="A0AAU9XYK5"/>
<feature type="non-terminal residue" evidence="1">
    <location>
        <position position="1"/>
    </location>
</feature>
<organism evidence="1 2">
    <name type="scientific">Pocillopora meandrina</name>
    <dbReference type="NCBI Taxonomy" id="46732"/>
    <lineage>
        <taxon>Eukaryota</taxon>
        <taxon>Metazoa</taxon>
        <taxon>Cnidaria</taxon>
        <taxon>Anthozoa</taxon>
        <taxon>Hexacorallia</taxon>
        <taxon>Scleractinia</taxon>
        <taxon>Astrocoeniina</taxon>
        <taxon>Pocilloporidae</taxon>
        <taxon>Pocillopora</taxon>
    </lineage>
</organism>
<gene>
    <name evidence="1" type="ORF">PMEA_00035594</name>
</gene>
<accession>A0AAU9XYK5</accession>
<dbReference type="EMBL" id="CALNXJ010000092">
    <property type="protein sequence ID" value="CAH3163338.1"/>
    <property type="molecule type" value="Genomic_DNA"/>
</dbReference>
<dbReference type="Proteomes" id="UP001159428">
    <property type="component" value="Unassembled WGS sequence"/>
</dbReference>
<dbReference type="PANTHER" id="PTHR33845">
    <property type="entry name" value="C2H2-TYPE DOMAIN-CONTAINING PROTEIN"/>
    <property type="match status" value="1"/>
</dbReference>
<evidence type="ECO:0000313" key="2">
    <source>
        <dbReference type="Proteomes" id="UP001159428"/>
    </source>
</evidence>
<dbReference type="PANTHER" id="PTHR33845:SF1">
    <property type="entry name" value="C2H2-TYPE DOMAIN-CONTAINING PROTEIN"/>
    <property type="match status" value="1"/>
</dbReference>
<keyword evidence="2" id="KW-1185">Reference proteome</keyword>
<evidence type="ECO:0008006" key="3">
    <source>
        <dbReference type="Google" id="ProtNLM"/>
    </source>
</evidence>
<feature type="non-terminal residue" evidence="1">
    <location>
        <position position="728"/>
    </location>
</feature>